<keyword evidence="2" id="KW-0812">Transmembrane</keyword>
<sequence>MERCLVRQSNGSSLGSVGPPEVLHSESPSASLSLPTLLGLSMHVFLLLFSFMVAISVKFVLLHVILI</sequence>
<feature type="region of interest" description="Disordered" evidence="1">
    <location>
        <begin position="1"/>
        <end position="28"/>
    </location>
</feature>
<protein>
    <submittedName>
        <fullName evidence="3">Uncharacterized protein</fullName>
    </submittedName>
</protein>
<dbReference type="EMBL" id="GBXM01033552">
    <property type="protein sequence ID" value="JAH75025.1"/>
    <property type="molecule type" value="Transcribed_RNA"/>
</dbReference>
<dbReference type="AlphaFoldDB" id="A0A0E9VC35"/>
<evidence type="ECO:0000256" key="1">
    <source>
        <dbReference type="SAM" id="MobiDB-lite"/>
    </source>
</evidence>
<keyword evidence="2" id="KW-1133">Transmembrane helix</keyword>
<keyword evidence="2" id="KW-0472">Membrane</keyword>
<evidence type="ECO:0000256" key="2">
    <source>
        <dbReference type="SAM" id="Phobius"/>
    </source>
</evidence>
<proteinExistence type="predicted"/>
<accession>A0A0E9VC35</accession>
<feature type="transmembrane region" description="Helical" evidence="2">
    <location>
        <begin position="44"/>
        <end position="66"/>
    </location>
</feature>
<reference evidence="3" key="1">
    <citation type="submission" date="2014-11" db="EMBL/GenBank/DDBJ databases">
        <authorList>
            <person name="Amaro Gonzalez C."/>
        </authorList>
    </citation>
    <scope>NUCLEOTIDE SEQUENCE</scope>
</reference>
<organism evidence="3">
    <name type="scientific">Anguilla anguilla</name>
    <name type="common">European freshwater eel</name>
    <name type="synonym">Muraena anguilla</name>
    <dbReference type="NCBI Taxonomy" id="7936"/>
    <lineage>
        <taxon>Eukaryota</taxon>
        <taxon>Metazoa</taxon>
        <taxon>Chordata</taxon>
        <taxon>Craniata</taxon>
        <taxon>Vertebrata</taxon>
        <taxon>Euteleostomi</taxon>
        <taxon>Actinopterygii</taxon>
        <taxon>Neopterygii</taxon>
        <taxon>Teleostei</taxon>
        <taxon>Anguilliformes</taxon>
        <taxon>Anguillidae</taxon>
        <taxon>Anguilla</taxon>
    </lineage>
</organism>
<reference evidence="3" key="2">
    <citation type="journal article" date="2015" name="Fish Shellfish Immunol.">
        <title>Early steps in the European eel (Anguilla anguilla)-Vibrio vulnificus interaction in the gills: Role of the RtxA13 toxin.</title>
        <authorList>
            <person name="Callol A."/>
            <person name="Pajuelo D."/>
            <person name="Ebbesson L."/>
            <person name="Teles M."/>
            <person name="MacKenzie S."/>
            <person name="Amaro C."/>
        </authorList>
    </citation>
    <scope>NUCLEOTIDE SEQUENCE</scope>
</reference>
<evidence type="ECO:0000313" key="3">
    <source>
        <dbReference type="EMBL" id="JAH75025.1"/>
    </source>
</evidence>
<name>A0A0E9VC35_ANGAN</name>